<evidence type="ECO:0000313" key="2">
    <source>
        <dbReference type="EMBL" id="KAJ7730581.1"/>
    </source>
</evidence>
<organism evidence="2 3">
    <name type="scientific">Mycena metata</name>
    <dbReference type="NCBI Taxonomy" id="1033252"/>
    <lineage>
        <taxon>Eukaryota</taxon>
        <taxon>Fungi</taxon>
        <taxon>Dikarya</taxon>
        <taxon>Basidiomycota</taxon>
        <taxon>Agaricomycotina</taxon>
        <taxon>Agaricomycetes</taxon>
        <taxon>Agaricomycetidae</taxon>
        <taxon>Agaricales</taxon>
        <taxon>Marasmiineae</taxon>
        <taxon>Mycenaceae</taxon>
        <taxon>Mycena</taxon>
    </lineage>
</organism>
<sequence length="315" mass="35541">MALMLVHDSSHFPSMHLKDSYVSPGLKYSPHPLAIGSLDTARSLEYTTNNSPANAVDAVPQTSVVDNSHNSEDEDLNPHTHNKVRIVDGSEALVDRLQRRLKRLEQHGPAFQAQCADLKAQLAHKEEAFNESQTRLHACLQQMKEKEQEFESQHHDAQKTNLDLTVHLGESAVRLEQMLQYQHDLELELSVAHDGGLATQHLREMTAQIITQVLTTELEKFRTELQSRAEKETAQLYTCFQQMEGGLKLVTAELDSLKSVVGDLKLATQGEREKPLQGTAHMSEWAVKLDSLEFELRNLGMNRNINGHTPTQWLM</sequence>
<comment type="caution">
    <text evidence="2">The sequence shown here is derived from an EMBL/GenBank/DDBJ whole genome shotgun (WGS) entry which is preliminary data.</text>
</comment>
<gene>
    <name evidence="2" type="ORF">B0H16DRAFT_1733737</name>
</gene>
<feature type="coiled-coil region" evidence="1">
    <location>
        <begin position="87"/>
        <end position="160"/>
    </location>
</feature>
<dbReference type="Proteomes" id="UP001215598">
    <property type="component" value="Unassembled WGS sequence"/>
</dbReference>
<dbReference type="AlphaFoldDB" id="A0AAD7HXL8"/>
<dbReference type="EMBL" id="JARKIB010000158">
    <property type="protein sequence ID" value="KAJ7730581.1"/>
    <property type="molecule type" value="Genomic_DNA"/>
</dbReference>
<protein>
    <submittedName>
        <fullName evidence="2">Uncharacterized protein</fullName>
    </submittedName>
</protein>
<proteinExistence type="predicted"/>
<evidence type="ECO:0000313" key="3">
    <source>
        <dbReference type="Proteomes" id="UP001215598"/>
    </source>
</evidence>
<evidence type="ECO:0000256" key="1">
    <source>
        <dbReference type="SAM" id="Coils"/>
    </source>
</evidence>
<name>A0AAD7HXL8_9AGAR</name>
<reference evidence="2" key="1">
    <citation type="submission" date="2023-03" db="EMBL/GenBank/DDBJ databases">
        <title>Massive genome expansion in bonnet fungi (Mycena s.s.) driven by repeated elements and novel gene families across ecological guilds.</title>
        <authorList>
            <consortium name="Lawrence Berkeley National Laboratory"/>
            <person name="Harder C.B."/>
            <person name="Miyauchi S."/>
            <person name="Viragh M."/>
            <person name="Kuo A."/>
            <person name="Thoen E."/>
            <person name="Andreopoulos B."/>
            <person name="Lu D."/>
            <person name="Skrede I."/>
            <person name="Drula E."/>
            <person name="Henrissat B."/>
            <person name="Morin E."/>
            <person name="Kohler A."/>
            <person name="Barry K."/>
            <person name="LaButti K."/>
            <person name="Morin E."/>
            <person name="Salamov A."/>
            <person name="Lipzen A."/>
            <person name="Mereny Z."/>
            <person name="Hegedus B."/>
            <person name="Baldrian P."/>
            <person name="Stursova M."/>
            <person name="Weitz H."/>
            <person name="Taylor A."/>
            <person name="Grigoriev I.V."/>
            <person name="Nagy L.G."/>
            <person name="Martin F."/>
            <person name="Kauserud H."/>
        </authorList>
    </citation>
    <scope>NUCLEOTIDE SEQUENCE</scope>
    <source>
        <strain evidence="2">CBHHK182m</strain>
    </source>
</reference>
<keyword evidence="1" id="KW-0175">Coiled coil</keyword>
<accession>A0AAD7HXL8</accession>
<keyword evidence="3" id="KW-1185">Reference proteome</keyword>